<sequence length="763" mass="81555">MATGALLLGNLALAQSATTSILSSTLTSEAICALDDQLLSISVGGQSRGDAVVKVKMSGERFFIESRIIQPSEAKYVLSRTECEEGVFLELDPRLNPKFDPLKQALQLQPVLELLANNTVDFRRDQQIVPTVTQPSIGLDFGIQASEGFSKTFSTTAQGYVGAGYASGALATYVGGFASFSSDDTSVSQFSAAPRATLRYSVNSRLELTAAYNAPPDQLRFRNGLQHFQGVRIDARSDAQLFFPEIDLQLPLDADIQVNVNGRELRAFRASAGTLKLINIPFQGFGASVDVIINDGTDARVNNYTYFADARTLRPGAYVVGVQAGLLNGQRSLNAQGIVGLGHSVTMSSSANLLDNNYDAAAALDYIDDFNTANARVNIRGSSQKPLDASLNLRYGRVVNEHFNVSVAATIPVAQPENLNLQANASYQLNRWSYTSGGRYEFGQQTLSLNGTAKYTFVSGQTIDYGASGSYDFRNKALNLNANANYTFVSGQTISFGVGKSPQGWQTSLSTNLTPLPKLKVGAYVAATSLPTLQVIPALNLSYQPNSQNTLSARVNTNAASASYVYDGRVRASLSASSSLTNLSSASVSGSLAGALSLNNEHLTLSQELGSRSILVKTGVAGIPLQINGVQAGVTDSQGNVLLSRLPSDEYVTVRVDVDTLPFNINVQNDRATLRIPSNGTAVLDWRGNITVSRYIQFFWKPGEPATYGTLRVGDLAYPLDDEGNGLIGSVPDGTPATLKSDDGNRSCPVILRNAQDKITCQP</sequence>
<evidence type="ECO:0008006" key="3">
    <source>
        <dbReference type="Google" id="ProtNLM"/>
    </source>
</evidence>
<dbReference type="EMBL" id="CP029494">
    <property type="protein sequence ID" value="AWN23656.1"/>
    <property type="molecule type" value="Genomic_DNA"/>
</dbReference>
<dbReference type="KEGG" id="dez:DKM44_10795"/>
<dbReference type="Proteomes" id="UP000245368">
    <property type="component" value="Chromosome"/>
</dbReference>
<dbReference type="InterPro" id="IPR042186">
    <property type="entry name" value="FimD_plug_dom"/>
</dbReference>
<name>A0A2Z3JI22_9DEIO</name>
<reference evidence="1 2" key="1">
    <citation type="submission" date="2018-05" db="EMBL/GenBank/DDBJ databases">
        <title>Complete Genome Sequence of Deinococcus sp. strain 17bor-2.</title>
        <authorList>
            <person name="Srinivasan S."/>
        </authorList>
    </citation>
    <scope>NUCLEOTIDE SEQUENCE [LARGE SCALE GENOMIC DNA]</scope>
    <source>
        <strain evidence="1 2">17bor-2</strain>
    </source>
</reference>
<dbReference type="AlphaFoldDB" id="A0A2Z3JI22"/>
<organism evidence="1 2">
    <name type="scientific">Deinococcus irradiatisoli</name>
    <dbReference type="NCBI Taxonomy" id="2202254"/>
    <lineage>
        <taxon>Bacteria</taxon>
        <taxon>Thermotogati</taxon>
        <taxon>Deinococcota</taxon>
        <taxon>Deinococci</taxon>
        <taxon>Deinococcales</taxon>
        <taxon>Deinococcaceae</taxon>
        <taxon>Deinococcus</taxon>
    </lineage>
</organism>
<protein>
    <recommendedName>
        <fullName evidence="3">Fimbrial biogenesis outer membrane usher protein</fullName>
    </recommendedName>
</protein>
<keyword evidence="2" id="KW-1185">Reference proteome</keyword>
<gene>
    <name evidence="1" type="ORF">DKM44_10795</name>
</gene>
<evidence type="ECO:0000313" key="1">
    <source>
        <dbReference type="EMBL" id="AWN23656.1"/>
    </source>
</evidence>
<proteinExistence type="predicted"/>
<accession>A0A2Z3JI22</accession>
<dbReference type="Gene3D" id="2.60.40.2610">
    <property type="entry name" value="Outer membrane usher protein FimD, plug domain"/>
    <property type="match status" value="1"/>
</dbReference>
<evidence type="ECO:0000313" key="2">
    <source>
        <dbReference type="Proteomes" id="UP000245368"/>
    </source>
</evidence>